<proteinExistence type="predicted"/>
<keyword evidence="2" id="KW-1185">Reference proteome</keyword>
<dbReference type="AlphaFoldDB" id="A0A5S3PN17"/>
<dbReference type="RefSeq" id="WP_138658695.1">
    <property type="nucleotide sequence ID" value="NZ_VATY01000003.1"/>
</dbReference>
<comment type="caution">
    <text evidence="1">The sequence shown here is derived from an EMBL/GenBank/DDBJ whole genome shotgun (WGS) entry which is preliminary data.</text>
</comment>
<dbReference type="Proteomes" id="UP000310314">
    <property type="component" value="Unassembled WGS sequence"/>
</dbReference>
<evidence type="ECO:0000313" key="2">
    <source>
        <dbReference type="Proteomes" id="UP000310314"/>
    </source>
</evidence>
<reference evidence="1 2" key="1">
    <citation type="submission" date="2019-05" db="EMBL/GenBank/DDBJ databases">
        <authorList>
            <person name="Zhang J.-Y."/>
            <person name="Feg X."/>
            <person name="Du Z.-J."/>
        </authorList>
    </citation>
    <scope>NUCLEOTIDE SEQUENCE [LARGE SCALE GENOMIC DNA]</scope>
    <source>
        <strain evidence="1 2">RZ26</strain>
    </source>
</reference>
<protein>
    <submittedName>
        <fullName evidence="1">Uncharacterized protein</fullName>
    </submittedName>
</protein>
<evidence type="ECO:0000313" key="1">
    <source>
        <dbReference type="EMBL" id="TMM55826.1"/>
    </source>
</evidence>
<sequence>MILKLLKAAFEKIERQTSNKSDNGRAAHLEHELRENYKISVSAKSLVRYLKEESAPKTELLNKLAEFLDYENYEDYVSKNSGGDKTPKKNLKGGSKLIKDGIRWKARNTWMAFVALIIGNLAYIGLINDEKCMVWVNDHYEKCECTGQALEFELNETELENFRKVSVCDTTKFFEKYDAIIWYDKYNNKMEYFTFYGRNPINGRTLRPITQTIIDNHVQPCDSL</sequence>
<dbReference type="EMBL" id="VATY01000003">
    <property type="protein sequence ID" value="TMM55826.1"/>
    <property type="molecule type" value="Genomic_DNA"/>
</dbReference>
<gene>
    <name evidence="1" type="ORF">FEE95_14320</name>
</gene>
<organism evidence="1 2">
    <name type="scientific">Maribacter algarum</name>
    <name type="common">ex Zhang et al. 2020</name>
    <dbReference type="NCBI Taxonomy" id="2578118"/>
    <lineage>
        <taxon>Bacteria</taxon>
        <taxon>Pseudomonadati</taxon>
        <taxon>Bacteroidota</taxon>
        <taxon>Flavobacteriia</taxon>
        <taxon>Flavobacteriales</taxon>
        <taxon>Flavobacteriaceae</taxon>
        <taxon>Maribacter</taxon>
    </lineage>
</organism>
<accession>A0A5S3PN17</accession>
<name>A0A5S3PN17_9FLAO</name>
<dbReference type="OrthoDB" id="1340494at2"/>